<dbReference type="InterPro" id="IPR006153">
    <property type="entry name" value="Cation/H_exchanger_TM"/>
</dbReference>
<dbReference type="KEGG" id="pcl:Pcal_1662"/>
<feature type="transmembrane region" description="Helical" evidence="7">
    <location>
        <begin position="212"/>
        <end position="227"/>
    </location>
</feature>
<evidence type="ECO:0000313" key="10">
    <source>
        <dbReference type="Proteomes" id="UP000001431"/>
    </source>
</evidence>
<feature type="transmembrane region" description="Helical" evidence="7">
    <location>
        <begin position="303"/>
        <end position="324"/>
    </location>
</feature>
<feature type="transmembrane region" description="Helical" evidence="7">
    <location>
        <begin position="401"/>
        <end position="419"/>
    </location>
</feature>
<evidence type="ECO:0000256" key="7">
    <source>
        <dbReference type="SAM" id="Phobius"/>
    </source>
</evidence>
<keyword evidence="3" id="KW-0813">Transport</keyword>
<keyword evidence="10" id="KW-1185">Reference proteome</keyword>
<evidence type="ECO:0000256" key="5">
    <source>
        <dbReference type="ARBA" id="ARBA00022989"/>
    </source>
</evidence>
<feature type="transmembrane region" description="Helical" evidence="7">
    <location>
        <begin position="74"/>
        <end position="95"/>
    </location>
</feature>
<dbReference type="EMBL" id="CP000561">
    <property type="protein sequence ID" value="ABO09079.1"/>
    <property type="molecule type" value="Genomic_DNA"/>
</dbReference>
<accession>A3MWR2</accession>
<evidence type="ECO:0000256" key="2">
    <source>
        <dbReference type="ARBA" id="ARBA00005551"/>
    </source>
</evidence>
<sequence length="500" mass="53842">MDLGIVSIAILLGVLLAYILDRIGIPPLLGFFLSGLVVGRLFDFSMPEAYLQVLLALLAFEVGRQLGAAGLSPAAFFAVLLEAALILGFSMALFLLVRSSVAEALVASVMMLSSSSVLALRFSQALPENARGIALSLTTLEDAVLFFALSLLLGGGSFANLPIALAVLAALSLAALAIFSQVYKYIVGREYALPFAIAMSFGFFYVVQYLQIASPLIGAFIGGYLFSKADVYKMHEKEATALSGLLIYFYALAVGLSVPSAEIRPDLLLLSFAVALFSVLVRATAAFLSSLLTTGQPKTSTDVALSVAHVSELSISIPVAASFLLKEASLTFALAISPVFTLFLAPVVWRHKSWFEKAVASRVREVQTVVAYEKLYRVVTHAFLTATKLAMLALATAFLLAYLWPISLAVVAVLAYYLFKYSSEIYRDLLIALRELGGARYASFAVLASTLALALYVALVLMAKVPELHLYSSIVITAMTIYFLYGVYRGLSTKRAEKRV</sequence>
<feature type="transmembrane region" description="Helical" evidence="7">
    <location>
        <begin position="239"/>
        <end position="261"/>
    </location>
</feature>
<evidence type="ECO:0000313" key="9">
    <source>
        <dbReference type="EMBL" id="ABO09079.1"/>
    </source>
</evidence>
<dbReference type="RefSeq" id="WP_011850338.1">
    <property type="nucleotide sequence ID" value="NC_009073.1"/>
</dbReference>
<evidence type="ECO:0000256" key="1">
    <source>
        <dbReference type="ARBA" id="ARBA00004141"/>
    </source>
</evidence>
<evidence type="ECO:0000259" key="8">
    <source>
        <dbReference type="Pfam" id="PF00999"/>
    </source>
</evidence>
<dbReference type="InterPro" id="IPR038770">
    <property type="entry name" value="Na+/solute_symporter_sf"/>
</dbReference>
<feature type="transmembrane region" description="Helical" evidence="7">
    <location>
        <begin position="132"/>
        <end position="153"/>
    </location>
</feature>
<dbReference type="AlphaFoldDB" id="A3MWR2"/>
<gene>
    <name evidence="9" type="ordered locus">Pcal_1662</name>
</gene>
<dbReference type="PANTHER" id="PTHR42751">
    <property type="entry name" value="SODIUM/HYDROGEN EXCHANGER FAMILY/TRKA DOMAIN PROTEIN"/>
    <property type="match status" value="1"/>
</dbReference>
<dbReference type="GO" id="GO:0015297">
    <property type="term" value="F:antiporter activity"/>
    <property type="evidence" value="ECO:0007669"/>
    <property type="project" value="InterPro"/>
</dbReference>
<dbReference type="GO" id="GO:0016020">
    <property type="term" value="C:membrane"/>
    <property type="evidence" value="ECO:0007669"/>
    <property type="project" value="UniProtKB-SubCell"/>
</dbReference>
<evidence type="ECO:0000256" key="3">
    <source>
        <dbReference type="ARBA" id="ARBA00022448"/>
    </source>
</evidence>
<feature type="transmembrane region" description="Helical" evidence="7">
    <location>
        <begin position="101"/>
        <end position="120"/>
    </location>
</feature>
<feature type="transmembrane region" description="Helical" evidence="7">
    <location>
        <begin position="440"/>
        <end position="462"/>
    </location>
</feature>
<dbReference type="Pfam" id="PF00999">
    <property type="entry name" value="Na_H_Exchanger"/>
    <property type="match status" value="1"/>
</dbReference>
<feature type="domain" description="Cation/H+ exchanger transmembrane" evidence="8">
    <location>
        <begin position="14"/>
        <end position="348"/>
    </location>
</feature>
<dbReference type="GO" id="GO:1902600">
    <property type="term" value="P:proton transmembrane transport"/>
    <property type="evidence" value="ECO:0007669"/>
    <property type="project" value="InterPro"/>
</dbReference>
<feature type="transmembrane region" description="Helical" evidence="7">
    <location>
        <begin position="330"/>
        <end position="349"/>
    </location>
</feature>
<comment type="similarity">
    <text evidence="2">Belongs to the monovalent cation:proton antiporter 2 (CPA2) transporter (TC 2.A.37) family.</text>
</comment>
<evidence type="ECO:0000256" key="6">
    <source>
        <dbReference type="ARBA" id="ARBA00023136"/>
    </source>
</evidence>
<feature type="transmembrane region" description="Helical" evidence="7">
    <location>
        <begin position="41"/>
        <end position="62"/>
    </location>
</feature>
<feature type="transmembrane region" description="Helical" evidence="7">
    <location>
        <begin position="159"/>
        <end position="179"/>
    </location>
</feature>
<dbReference type="eggNOG" id="arCOG01969">
    <property type="taxonomic scope" value="Archaea"/>
</dbReference>
<feature type="transmembrane region" description="Helical" evidence="7">
    <location>
        <begin position="267"/>
        <end position="291"/>
    </location>
</feature>
<dbReference type="PANTHER" id="PTHR42751:SF3">
    <property type="entry name" value="SODIUM_GLUTAMATE SYMPORTER"/>
    <property type="match status" value="1"/>
</dbReference>
<dbReference type="GeneID" id="4909950"/>
<dbReference type="STRING" id="410359.Pcal_1662"/>
<reference evidence="9" key="1">
    <citation type="submission" date="2007-02" db="EMBL/GenBank/DDBJ databases">
        <title>Complete sequence of Pyrobaculum calidifontis JCM 11548.</title>
        <authorList>
            <consortium name="US DOE Joint Genome Institute"/>
            <person name="Copeland A."/>
            <person name="Lucas S."/>
            <person name="Lapidus A."/>
            <person name="Barry K."/>
            <person name="Glavina del Rio T."/>
            <person name="Dalin E."/>
            <person name="Tice H."/>
            <person name="Pitluck S."/>
            <person name="Chain P."/>
            <person name="Malfatti S."/>
            <person name="Shin M."/>
            <person name="Vergez L."/>
            <person name="Schmutz J."/>
            <person name="Larimer F."/>
            <person name="Land M."/>
            <person name="Hauser L."/>
            <person name="Kyrpides N."/>
            <person name="Mikhailova N."/>
            <person name="Cozen A.E."/>
            <person name="Fitz-Gibbon S.T."/>
            <person name="House C.H."/>
            <person name="Saltikov C."/>
            <person name="Lowe T.M."/>
            <person name="Richardson P."/>
        </authorList>
    </citation>
    <scope>NUCLEOTIDE SEQUENCE [LARGE SCALE GENOMIC DNA]</scope>
    <source>
        <strain evidence="9">JCM 11548</strain>
    </source>
</reference>
<keyword evidence="5 7" id="KW-1133">Transmembrane helix</keyword>
<dbReference type="OrthoDB" id="28957at2157"/>
<keyword evidence="6 7" id="KW-0472">Membrane</keyword>
<dbReference type="Gene3D" id="1.20.1530.20">
    <property type="match status" value="1"/>
</dbReference>
<feature type="transmembrane region" description="Helical" evidence="7">
    <location>
        <begin position="468"/>
        <end position="488"/>
    </location>
</feature>
<evidence type="ECO:0000256" key="4">
    <source>
        <dbReference type="ARBA" id="ARBA00022692"/>
    </source>
</evidence>
<keyword evidence="4 7" id="KW-0812">Transmembrane</keyword>
<dbReference type="Proteomes" id="UP000001431">
    <property type="component" value="Chromosome"/>
</dbReference>
<proteinExistence type="inferred from homology"/>
<dbReference type="HOGENOM" id="CLU_543622_0_0_2"/>
<organism evidence="9 10">
    <name type="scientific">Pyrobaculum calidifontis (strain DSM 21063 / JCM 11548 / VA1)</name>
    <dbReference type="NCBI Taxonomy" id="410359"/>
    <lineage>
        <taxon>Archaea</taxon>
        <taxon>Thermoproteota</taxon>
        <taxon>Thermoprotei</taxon>
        <taxon>Thermoproteales</taxon>
        <taxon>Thermoproteaceae</taxon>
        <taxon>Pyrobaculum</taxon>
    </lineage>
</organism>
<protein>
    <submittedName>
        <fullName evidence="9">Transporter, CPA2 family</fullName>
    </submittedName>
</protein>
<comment type="subcellular location">
    <subcellularLocation>
        <location evidence="1">Membrane</location>
        <topology evidence="1">Multi-pass membrane protein</topology>
    </subcellularLocation>
</comment>
<name>A3MWR2_PYRCJ</name>